<comment type="similarity">
    <text evidence="5 6">Belongs to the XseA family.</text>
</comment>
<keyword evidence="1 5" id="KW-0963">Cytoplasm</keyword>
<keyword evidence="2 5" id="KW-0540">Nuclease</keyword>
<proteinExistence type="inferred from homology"/>
<keyword evidence="3 5" id="KW-0378">Hydrolase</keyword>
<dbReference type="Proteomes" id="UP000669060">
    <property type="component" value="Unassembled WGS sequence"/>
</dbReference>
<dbReference type="Pfam" id="PF13742">
    <property type="entry name" value="tRNA_anti_2"/>
    <property type="match status" value="1"/>
</dbReference>
<evidence type="ECO:0000256" key="5">
    <source>
        <dbReference type="HAMAP-Rule" id="MF_00378"/>
    </source>
</evidence>
<dbReference type="InterPro" id="IPR020579">
    <property type="entry name" value="Exonuc_VII_lsu_C"/>
</dbReference>
<feature type="domain" description="OB-fold nucleic acid binding" evidence="8">
    <location>
        <begin position="16"/>
        <end position="108"/>
    </location>
</feature>
<dbReference type="CDD" id="cd04489">
    <property type="entry name" value="ExoVII_LU_OBF"/>
    <property type="match status" value="1"/>
</dbReference>
<dbReference type="NCBIfam" id="TIGR00237">
    <property type="entry name" value="xseA"/>
    <property type="match status" value="1"/>
</dbReference>
<dbReference type="HAMAP" id="MF_00378">
    <property type="entry name" value="Exonuc_7_L"/>
    <property type="match status" value="1"/>
</dbReference>
<dbReference type="PANTHER" id="PTHR30008">
    <property type="entry name" value="EXODEOXYRIBONUCLEASE 7 LARGE SUBUNIT"/>
    <property type="match status" value="1"/>
</dbReference>
<comment type="subunit">
    <text evidence="5">Heterooligomer composed of large and small subunits.</text>
</comment>
<dbReference type="EC" id="3.1.11.6" evidence="5"/>
<keyword evidence="4 5" id="KW-0269">Exonuclease</keyword>
<feature type="domain" description="Exonuclease VII large subunit C-terminal" evidence="7">
    <location>
        <begin position="132"/>
        <end position="443"/>
    </location>
</feature>
<comment type="catalytic activity">
    <reaction evidence="5 6">
        <text>Exonucleolytic cleavage in either 5'- to 3'- or 3'- to 5'-direction to yield nucleoside 5'-phosphates.</text>
        <dbReference type="EC" id="3.1.11.6"/>
    </reaction>
</comment>
<evidence type="ECO:0000259" key="8">
    <source>
        <dbReference type="Pfam" id="PF13742"/>
    </source>
</evidence>
<reference evidence="9 10" key="1">
    <citation type="submission" date="2020-12" db="EMBL/GenBank/DDBJ databases">
        <title>Pseudomonas schmalbachii sp. nov. isolated from millipede gut.</title>
        <authorList>
            <person name="Shelomi M."/>
        </authorList>
    </citation>
    <scope>NUCLEOTIDE SEQUENCE [LARGE SCALE GENOMIC DNA]</scope>
    <source>
        <strain evidence="9 10">Milli4</strain>
    </source>
</reference>
<dbReference type="RefSeq" id="WP_208312752.1">
    <property type="nucleotide sequence ID" value="NZ_JAELYA010000002.1"/>
</dbReference>
<evidence type="ECO:0000259" key="7">
    <source>
        <dbReference type="Pfam" id="PF02601"/>
    </source>
</evidence>
<evidence type="ECO:0000256" key="1">
    <source>
        <dbReference type="ARBA" id="ARBA00022490"/>
    </source>
</evidence>
<evidence type="ECO:0000256" key="2">
    <source>
        <dbReference type="ARBA" id="ARBA00022722"/>
    </source>
</evidence>
<comment type="function">
    <text evidence="5">Bidirectionally degrades single-stranded DNA into large acid-insoluble oligonucleotides, which are then degraded further into small acid-soluble oligonucleotides.</text>
</comment>
<evidence type="ECO:0000313" key="9">
    <source>
        <dbReference type="EMBL" id="MBO3274904.1"/>
    </source>
</evidence>
<dbReference type="PANTHER" id="PTHR30008:SF0">
    <property type="entry name" value="EXODEOXYRIBONUCLEASE 7 LARGE SUBUNIT"/>
    <property type="match status" value="1"/>
</dbReference>
<keyword evidence="10" id="KW-1185">Reference proteome</keyword>
<evidence type="ECO:0000313" key="10">
    <source>
        <dbReference type="Proteomes" id="UP000669060"/>
    </source>
</evidence>
<sequence>MHNDPFQRLGLDREVLTVSQLNQRARHLLEDVFPQVWVEGEISNLAKPASGHIYFTLKDSNAQVRCALFRQNALRVRQVLRDGLAVKVRGKVSLFEGRGDYQLIADAVEPAGDGALRLAFEALKQKLAAEDLFAAERKRDLPAHPRRIGIVSSPTGAVIRDIISVFRRRAPQVELTLIPTAVQGREATGQIVRALQLADAQGFDALILARGGGSLEDLWCFNEEAVARAIAACVTPIVSAVGHETDVSISDFVADVRAPTPSAAAELLAPHTNELQQRLDSLRRRLILRIQDRLARERLRLEGTARRLRHPGERLRQQAQRLDDLDMRLRRAFERQIQVRHERLARLDTRLAAQHPGRTLALLRQKLDSLAQRLPRATHALLRQHRQRLDGLAQNLHIVSPLATLGRGYSILLDEQGQAVRRAAQTRVGQRLKARLAEGELDVRVEDNHQTPVNLSLLD</sequence>
<evidence type="ECO:0000256" key="6">
    <source>
        <dbReference type="RuleBase" id="RU004355"/>
    </source>
</evidence>
<gene>
    <name evidence="5" type="primary">xseA</name>
    <name evidence="9" type="ORF">JFY56_06685</name>
</gene>
<evidence type="ECO:0000256" key="3">
    <source>
        <dbReference type="ARBA" id="ARBA00022801"/>
    </source>
</evidence>
<dbReference type="InterPro" id="IPR003753">
    <property type="entry name" value="Exonuc_VII_L"/>
</dbReference>
<dbReference type="EMBL" id="JAELYA010000002">
    <property type="protein sequence ID" value="MBO3274904.1"/>
    <property type="molecule type" value="Genomic_DNA"/>
</dbReference>
<evidence type="ECO:0000256" key="4">
    <source>
        <dbReference type="ARBA" id="ARBA00022839"/>
    </source>
</evidence>
<organism evidence="9 10">
    <name type="scientific">Pseudomonas schmalbachii</name>
    <dbReference type="NCBI Taxonomy" id="2816993"/>
    <lineage>
        <taxon>Bacteria</taxon>
        <taxon>Pseudomonadati</taxon>
        <taxon>Pseudomonadota</taxon>
        <taxon>Gammaproteobacteria</taxon>
        <taxon>Pseudomonadales</taxon>
        <taxon>Pseudomonadaceae</taxon>
        <taxon>Pseudomonas</taxon>
    </lineage>
</organism>
<dbReference type="Pfam" id="PF02601">
    <property type="entry name" value="Exonuc_VII_L"/>
    <property type="match status" value="1"/>
</dbReference>
<name>A0ABS3TQR2_9PSED</name>
<dbReference type="InterPro" id="IPR025824">
    <property type="entry name" value="OB-fold_nuc-bd_dom"/>
</dbReference>
<accession>A0ABS3TQR2</accession>
<comment type="caution">
    <text evidence="9">The sequence shown here is derived from an EMBL/GenBank/DDBJ whole genome shotgun (WGS) entry which is preliminary data.</text>
</comment>
<protein>
    <recommendedName>
        <fullName evidence="5">Exodeoxyribonuclease 7 large subunit</fullName>
        <ecNumber evidence="5">3.1.11.6</ecNumber>
    </recommendedName>
    <alternativeName>
        <fullName evidence="5">Exodeoxyribonuclease VII large subunit</fullName>
        <shortName evidence="5">Exonuclease VII large subunit</shortName>
    </alternativeName>
</protein>
<comment type="subcellular location">
    <subcellularLocation>
        <location evidence="5 6">Cytoplasm</location>
    </subcellularLocation>
</comment>